<evidence type="ECO:0000313" key="3">
    <source>
        <dbReference type="Proteomes" id="UP000002663"/>
    </source>
</evidence>
<evidence type="ECO:0000313" key="2">
    <source>
        <dbReference type="EMBL" id="BAK94204.1"/>
    </source>
</evidence>
<accession>A0AAN1VQN6</accession>
<proteinExistence type="predicted"/>
<sequence>MVKQQANYHDPESNNFPDDYDTGKIDDRVRIRTQAVREKMYGKDVRGAMAQAEEISSVVATEAHDISSETKKRQDDLEDRYDEQIAGNTDIDEVIDARTSGITDESFPTLRRRIDSVEQNSISFISRKTEDSLILEDDQFTKNHELVNLGTVDTKRFEGGLVIDNIGPDDSSTFYFEKVGELDVS</sequence>
<dbReference type="EMBL" id="AP012046">
    <property type="protein sequence ID" value="BAK94204.1"/>
    <property type="molecule type" value="Genomic_DNA"/>
</dbReference>
<organism evidence="2 3">
    <name type="scientific">Tetragenococcus halophilus (strain DSM 20338 / JCM 20259 / NCIMB 9735 / NBRC 12172)</name>
    <name type="common">Pediococcus halophilus</name>
    <dbReference type="NCBI Taxonomy" id="945021"/>
    <lineage>
        <taxon>Bacteria</taxon>
        <taxon>Bacillati</taxon>
        <taxon>Bacillota</taxon>
        <taxon>Bacilli</taxon>
        <taxon>Lactobacillales</taxon>
        <taxon>Enterococcaceae</taxon>
        <taxon>Tetragenococcus</taxon>
    </lineage>
</organism>
<reference evidence="2 3" key="1">
    <citation type="submission" date="2011-01" db="EMBL/GenBank/DDBJ databases">
        <title>Whole genome sequence of Tetragenococcus halophilus NBRC 12172.</title>
        <authorList>
            <person name="Nakazawa H."/>
            <person name="Omata S."/>
            <person name="Koga C."/>
            <person name="Watanabe Y."/>
            <person name="Katano Y."/>
            <person name="Ito N."/>
            <person name="Tsukatani N."/>
            <person name="Ankai A."/>
            <person name="Oguchi A."/>
            <person name="Fukui S."/>
            <person name="Yashiro I."/>
            <person name="Kamata S."/>
            <person name="Hashimoto Y."/>
            <person name="Yamazaki J."/>
            <person name="Taguchi H."/>
            <person name="Tanaka A."/>
            <person name="Koyama T."/>
            <person name="Ichige A."/>
            <person name="Hanya Y."/>
            <person name="Tanikawa S."/>
            <person name="Yamazaki S."/>
            <person name="Fujita N."/>
        </authorList>
    </citation>
    <scope>NUCLEOTIDE SEQUENCE [LARGE SCALE GENOMIC DNA]</scope>
    <source>
        <strain evidence="3">DSM 20338 / JCM 20259 / NCIMB 9735 / NBRC 12172</strain>
    </source>
</reference>
<dbReference type="RefSeq" id="WP_014124268.1">
    <property type="nucleotide sequence ID" value="NC_016052.1"/>
</dbReference>
<evidence type="ECO:0000256" key="1">
    <source>
        <dbReference type="SAM" id="MobiDB-lite"/>
    </source>
</evidence>
<feature type="compositionally biased region" description="Basic and acidic residues" evidence="1">
    <location>
        <begin position="62"/>
        <end position="75"/>
    </location>
</feature>
<dbReference type="KEGG" id="thl:TEH_08770"/>
<feature type="region of interest" description="Disordered" evidence="1">
    <location>
        <begin position="59"/>
        <end position="85"/>
    </location>
</feature>
<feature type="region of interest" description="Disordered" evidence="1">
    <location>
        <begin position="1"/>
        <end position="25"/>
    </location>
</feature>
<dbReference type="Proteomes" id="UP000002663">
    <property type="component" value="Chromosome"/>
</dbReference>
<protein>
    <submittedName>
        <fullName evidence="2">Uncharacterized protein</fullName>
    </submittedName>
</protein>
<name>A0AAN1VQN6_TETHN</name>
<dbReference type="AlphaFoldDB" id="A0AAN1VQN6"/>
<gene>
    <name evidence="2" type="ordered locus">TEH_08770</name>
</gene>